<evidence type="ECO:0000256" key="1">
    <source>
        <dbReference type="SAM" id="MobiDB-lite"/>
    </source>
</evidence>
<name>A0A0N8DS79_9CRUS</name>
<protein>
    <submittedName>
        <fullName evidence="2">Uncharacterized protein</fullName>
    </submittedName>
</protein>
<accession>A0A0N8DS79</accession>
<feature type="region of interest" description="Disordered" evidence="1">
    <location>
        <begin position="36"/>
        <end position="62"/>
    </location>
</feature>
<reference evidence="2" key="1">
    <citation type="submission" date="2015-10" db="EMBL/GenBank/DDBJ databases">
        <title>EvidentialGene: Evidence-directed Construction of Complete mRNA Transcriptomes without Genomes.</title>
        <authorList>
            <person name="Gilbert D.G."/>
        </authorList>
    </citation>
    <scope>NUCLEOTIDE SEQUENCE</scope>
</reference>
<organism evidence="2">
    <name type="scientific">Daphnia magna</name>
    <dbReference type="NCBI Taxonomy" id="35525"/>
    <lineage>
        <taxon>Eukaryota</taxon>
        <taxon>Metazoa</taxon>
        <taxon>Ecdysozoa</taxon>
        <taxon>Arthropoda</taxon>
        <taxon>Crustacea</taxon>
        <taxon>Branchiopoda</taxon>
        <taxon>Diplostraca</taxon>
        <taxon>Cladocera</taxon>
        <taxon>Anomopoda</taxon>
        <taxon>Daphniidae</taxon>
        <taxon>Daphnia</taxon>
    </lineage>
</organism>
<sequence length="62" mass="7059">MNLSCLVREKIPECTHTHTHVSFLPSTMVRLQKSTGEFSPTRNSNCQQLGDGWTHHGKTETY</sequence>
<proteinExistence type="predicted"/>
<dbReference type="AlphaFoldDB" id="A0A0N8DS79"/>
<dbReference type="EMBL" id="GDIQ01012095">
    <property type="protein sequence ID" value="JAN82642.1"/>
    <property type="molecule type" value="Transcribed_RNA"/>
</dbReference>
<evidence type="ECO:0000313" key="2">
    <source>
        <dbReference type="EMBL" id="JAN82642.1"/>
    </source>
</evidence>
<feature type="compositionally biased region" description="Basic and acidic residues" evidence="1">
    <location>
        <begin position="53"/>
        <end position="62"/>
    </location>
</feature>
<feature type="compositionally biased region" description="Polar residues" evidence="1">
    <location>
        <begin position="36"/>
        <end position="48"/>
    </location>
</feature>